<feature type="non-terminal residue" evidence="1">
    <location>
        <position position="81"/>
    </location>
</feature>
<name>A0ABN9PXG9_9DINO</name>
<sequence>VAGAKFGFGIEGGSVKAQIVRLHGGPSGAEWPDALVARMPCMRVELPDLWLHFRVKVRVAYKFAKALQGAREPGGWHLAAI</sequence>
<keyword evidence="2" id="KW-1185">Reference proteome</keyword>
<dbReference type="Proteomes" id="UP001189429">
    <property type="component" value="Unassembled WGS sequence"/>
</dbReference>
<accession>A0ABN9PXG9</accession>
<gene>
    <name evidence="1" type="ORF">PCOR1329_LOCUS5887</name>
</gene>
<evidence type="ECO:0000313" key="2">
    <source>
        <dbReference type="Proteomes" id="UP001189429"/>
    </source>
</evidence>
<dbReference type="EMBL" id="CAUYUJ010001560">
    <property type="protein sequence ID" value="CAK0796516.1"/>
    <property type="molecule type" value="Genomic_DNA"/>
</dbReference>
<organism evidence="1 2">
    <name type="scientific">Prorocentrum cordatum</name>
    <dbReference type="NCBI Taxonomy" id="2364126"/>
    <lineage>
        <taxon>Eukaryota</taxon>
        <taxon>Sar</taxon>
        <taxon>Alveolata</taxon>
        <taxon>Dinophyceae</taxon>
        <taxon>Prorocentrales</taxon>
        <taxon>Prorocentraceae</taxon>
        <taxon>Prorocentrum</taxon>
    </lineage>
</organism>
<evidence type="ECO:0000313" key="1">
    <source>
        <dbReference type="EMBL" id="CAK0796516.1"/>
    </source>
</evidence>
<comment type="caution">
    <text evidence="1">The sequence shown here is derived from an EMBL/GenBank/DDBJ whole genome shotgun (WGS) entry which is preliminary data.</text>
</comment>
<feature type="non-terminal residue" evidence="1">
    <location>
        <position position="1"/>
    </location>
</feature>
<reference evidence="1" key="1">
    <citation type="submission" date="2023-10" db="EMBL/GenBank/DDBJ databases">
        <authorList>
            <person name="Chen Y."/>
            <person name="Shah S."/>
            <person name="Dougan E. K."/>
            <person name="Thang M."/>
            <person name="Chan C."/>
        </authorList>
    </citation>
    <scope>NUCLEOTIDE SEQUENCE [LARGE SCALE GENOMIC DNA]</scope>
</reference>
<protein>
    <submittedName>
        <fullName evidence="1">Uncharacterized protein</fullName>
    </submittedName>
</protein>
<proteinExistence type="predicted"/>